<evidence type="ECO:0000256" key="5">
    <source>
        <dbReference type="ARBA" id="ARBA00049360"/>
    </source>
</evidence>
<proteinExistence type="inferred from homology"/>
<organism evidence="8 9">
    <name type="scientific">Cyclotella cryptica</name>
    <dbReference type="NCBI Taxonomy" id="29204"/>
    <lineage>
        <taxon>Eukaryota</taxon>
        <taxon>Sar</taxon>
        <taxon>Stramenopiles</taxon>
        <taxon>Ochrophyta</taxon>
        <taxon>Bacillariophyta</taxon>
        <taxon>Coscinodiscophyceae</taxon>
        <taxon>Thalassiosirophycidae</taxon>
        <taxon>Stephanodiscales</taxon>
        <taxon>Stephanodiscaceae</taxon>
        <taxon>Cyclotella</taxon>
    </lineage>
</organism>
<gene>
    <name evidence="8" type="ORF">HJC23_013128</name>
</gene>
<keyword evidence="4" id="KW-0067">ATP-binding</keyword>
<dbReference type="GO" id="GO:0016787">
    <property type="term" value="F:hydrolase activity"/>
    <property type="evidence" value="ECO:0007669"/>
    <property type="project" value="UniProtKB-KW"/>
</dbReference>
<dbReference type="SUPFAM" id="SSF53067">
    <property type="entry name" value="Actin-like ATPase domain"/>
    <property type="match status" value="2"/>
</dbReference>
<keyword evidence="3" id="KW-0378">Hydrolase</keyword>
<evidence type="ECO:0000256" key="2">
    <source>
        <dbReference type="ARBA" id="ARBA00022741"/>
    </source>
</evidence>
<dbReference type="FunFam" id="3.30.420.40:FF:000058">
    <property type="entry name" value="Putative actin-related protein 5"/>
    <property type="match status" value="1"/>
</dbReference>
<keyword evidence="2" id="KW-0547">Nucleotide-binding</keyword>
<evidence type="ECO:0000256" key="6">
    <source>
        <dbReference type="RuleBase" id="RU000487"/>
    </source>
</evidence>
<dbReference type="EMBL" id="JABMIG020000025">
    <property type="protein sequence ID" value="KAL3801623.1"/>
    <property type="molecule type" value="Genomic_DNA"/>
</dbReference>
<protein>
    <recommendedName>
        <fullName evidence="10">Actin</fullName>
    </recommendedName>
</protein>
<dbReference type="Gene3D" id="3.30.420.40">
    <property type="match status" value="4"/>
</dbReference>
<dbReference type="Proteomes" id="UP001516023">
    <property type="component" value="Unassembled WGS sequence"/>
</dbReference>
<evidence type="ECO:0000256" key="4">
    <source>
        <dbReference type="ARBA" id="ARBA00022840"/>
    </source>
</evidence>
<accession>A0ABD3QMX1</accession>
<dbReference type="GO" id="GO:0005524">
    <property type="term" value="F:ATP binding"/>
    <property type="evidence" value="ECO:0007669"/>
    <property type="project" value="UniProtKB-KW"/>
</dbReference>
<comment type="similarity">
    <text evidence="1 6">Belongs to the actin family.</text>
</comment>
<dbReference type="InterPro" id="IPR043129">
    <property type="entry name" value="ATPase_NBD"/>
</dbReference>
<dbReference type="SMART" id="SM00268">
    <property type="entry name" value="ACTIN"/>
    <property type="match status" value="1"/>
</dbReference>
<evidence type="ECO:0000256" key="1">
    <source>
        <dbReference type="ARBA" id="ARBA00006752"/>
    </source>
</evidence>
<comment type="catalytic activity">
    <reaction evidence="5">
        <text>ATP + H2O = ADP + phosphate + H(+)</text>
        <dbReference type="Rhea" id="RHEA:13065"/>
        <dbReference type="ChEBI" id="CHEBI:15377"/>
        <dbReference type="ChEBI" id="CHEBI:15378"/>
        <dbReference type="ChEBI" id="CHEBI:30616"/>
        <dbReference type="ChEBI" id="CHEBI:43474"/>
        <dbReference type="ChEBI" id="CHEBI:456216"/>
    </reaction>
</comment>
<sequence>MYCGDETGAYVGDVGSHTARFGYGGEDCPKVVLPSAVYRHYGGTVDYNNDDEGSRVKKRKAAKYSAPVSLLNAPPDDCFTENEVGFIPIYNSMNSNAKSSPDVDTEALAALWECSYQSLAVRDRKKHTVGPRHDPNDTIEGPIDHPLLASIDPHRGEKHHASILEMFFESLSAPAAYLAPSATLSAFSFGRPTALVVDVGHSSARVTPVMDGYTLKFGSVQSQRGGDWLARVQEKVLACNDLWGDAPCPCPDGVMPRYMLRNKDDNLLKLKILKESSFHDMSVHQVMYEMMTGSHVLPLEEEESSLPAPFSDNDSDDSNAVEDEEVDEDEPMYVLPDGTRLDLGLTKTGKDLRRLPELFFSESLPTFLQTDTNTNSDENITTQPLHQLVQHSLSQILDADIRKELISNIILTGSSSLFTGMDKRLSSELSRILPSMYKNKVISSKNSVENRYSAWIGGSILSSLGSFQQMWLSRREYDECGSFLGLQKFHS</sequence>
<keyword evidence="9" id="KW-1185">Reference proteome</keyword>
<evidence type="ECO:0000313" key="9">
    <source>
        <dbReference type="Proteomes" id="UP001516023"/>
    </source>
</evidence>
<reference evidence="8 9" key="1">
    <citation type="journal article" date="2020" name="G3 (Bethesda)">
        <title>Improved Reference Genome for Cyclotella cryptica CCMP332, a Model for Cell Wall Morphogenesis, Salinity Adaptation, and Lipid Production in Diatoms (Bacillariophyta).</title>
        <authorList>
            <person name="Roberts W.R."/>
            <person name="Downey K.M."/>
            <person name="Ruck E.C."/>
            <person name="Traller J.C."/>
            <person name="Alverson A.J."/>
        </authorList>
    </citation>
    <scope>NUCLEOTIDE SEQUENCE [LARGE SCALE GENOMIC DNA]</scope>
    <source>
        <strain evidence="8 9">CCMP332</strain>
    </source>
</reference>
<comment type="caution">
    <text evidence="8">The sequence shown here is derived from an EMBL/GenBank/DDBJ whole genome shotgun (WGS) entry which is preliminary data.</text>
</comment>
<dbReference type="InterPro" id="IPR004000">
    <property type="entry name" value="Actin"/>
</dbReference>
<dbReference type="Pfam" id="PF00022">
    <property type="entry name" value="Actin"/>
    <property type="match status" value="1"/>
</dbReference>
<name>A0ABD3QMX1_9STRA</name>
<feature type="region of interest" description="Disordered" evidence="7">
    <location>
        <begin position="299"/>
        <end position="328"/>
    </location>
</feature>
<evidence type="ECO:0000313" key="8">
    <source>
        <dbReference type="EMBL" id="KAL3801623.1"/>
    </source>
</evidence>
<feature type="compositionally biased region" description="Acidic residues" evidence="7">
    <location>
        <begin position="313"/>
        <end position="328"/>
    </location>
</feature>
<dbReference type="PANTHER" id="PTHR11937">
    <property type="entry name" value="ACTIN"/>
    <property type="match status" value="1"/>
</dbReference>
<evidence type="ECO:0008006" key="10">
    <source>
        <dbReference type="Google" id="ProtNLM"/>
    </source>
</evidence>
<evidence type="ECO:0000256" key="3">
    <source>
        <dbReference type="ARBA" id="ARBA00022801"/>
    </source>
</evidence>
<dbReference type="AlphaFoldDB" id="A0ABD3QMX1"/>
<feature type="region of interest" description="Disordered" evidence="7">
    <location>
        <begin position="125"/>
        <end position="144"/>
    </location>
</feature>
<evidence type="ECO:0000256" key="7">
    <source>
        <dbReference type="SAM" id="MobiDB-lite"/>
    </source>
</evidence>